<evidence type="ECO:0000313" key="2">
    <source>
        <dbReference type="Proteomes" id="UP000507470"/>
    </source>
</evidence>
<dbReference type="AlphaFoldDB" id="A0A6J8EWL7"/>
<reference evidence="1 2" key="1">
    <citation type="submission" date="2020-06" db="EMBL/GenBank/DDBJ databases">
        <authorList>
            <person name="Li R."/>
            <person name="Bekaert M."/>
        </authorList>
    </citation>
    <scope>NUCLEOTIDE SEQUENCE [LARGE SCALE GENOMIC DNA]</scope>
    <source>
        <strain evidence="2">wild</strain>
    </source>
</reference>
<dbReference type="Proteomes" id="UP000507470">
    <property type="component" value="Unassembled WGS sequence"/>
</dbReference>
<accession>A0A6J8EWL7</accession>
<evidence type="ECO:0000313" key="1">
    <source>
        <dbReference type="EMBL" id="CAC5423551.1"/>
    </source>
</evidence>
<dbReference type="EMBL" id="CACVKT020009816">
    <property type="protein sequence ID" value="CAC5423551.1"/>
    <property type="molecule type" value="Genomic_DNA"/>
</dbReference>
<sequence length="169" mass="19543">MHLNDDFKLTDDKFSVNKITCLTSGIYFTDKEIISPGEEQISQTQNLFLQVRNKSHNPGIYFTRHLRHLKELRLCNLAYAAEAIESDEEEELFNSKAFETGNLDSLLAAIWYLNTTNFGLRGFHVHRQLKWGDVTQATEWHENPTDLNSKLNTVEAATFNKRDKNSLHL</sequence>
<protein>
    <submittedName>
        <fullName evidence="1">Uncharacterized protein</fullName>
    </submittedName>
</protein>
<organism evidence="1 2">
    <name type="scientific">Mytilus coruscus</name>
    <name type="common">Sea mussel</name>
    <dbReference type="NCBI Taxonomy" id="42192"/>
    <lineage>
        <taxon>Eukaryota</taxon>
        <taxon>Metazoa</taxon>
        <taxon>Spiralia</taxon>
        <taxon>Lophotrochozoa</taxon>
        <taxon>Mollusca</taxon>
        <taxon>Bivalvia</taxon>
        <taxon>Autobranchia</taxon>
        <taxon>Pteriomorphia</taxon>
        <taxon>Mytilida</taxon>
        <taxon>Mytiloidea</taxon>
        <taxon>Mytilidae</taxon>
        <taxon>Mytilinae</taxon>
        <taxon>Mytilus</taxon>
    </lineage>
</organism>
<keyword evidence="2" id="KW-1185">Reference proteome</keyword>
<proteinExistence type="predicted"/>
<gene>
    <name evidence="1" type="ORF">MCOR_55543</name>
</gene>
<name>A0A6J8EWL7_MYTCO</name>